<dbReference type="PANTHER" id="PTHR45458">
    <property type="entry name" value="SHORT-CHAIN DEHYDROGENASE/REDUCTASE SDR"/>
    <property type="match status" value="1"/>
</dbReference>
<dbReference type="SUPFAM" id="SSF51735">
    <property type="entry name" value="NAD(P)-binding Rossmann-fold domains"/>
    <property type="match status" value="1"/>
</dbReference>
<dbReference type="InterPro" id="IPR052184">
    <property type="entry name" value="SDR_enzymes"/>
</dbReference>
<evidence type="ECO:0000313" key="2">
    <source>
        <dbReference type="EMBL" id="OHA92429.1"/>
    </source>
</evidence>
<reference evidence="2 3" key="1">
    <citation type="journal article" date="2016" name="Nat. Commun.">
        <title>Thousands of microbial genomes shed light on interconnected biogeochemical processes in an aquifer system.</title>
        <authorList>
            <person name="Anantharaman K."/>
            <person name="Brown C.T."/>
            <person name="Hug L.A."/>
            <person name="Sharon I."/>
            <person name="Castelle C.J."/>
            <person name="Probst A.J."/>
            <person name="Thomas B.C."/>
            <person name="Singh A."/>
            <person name="Wilkins M.J."/>
            <person name="Karaoz U."/>
            <person name="Brodie E.L."/>
            <person name="Williams K.H."/>
            <person name="Hubbard S.S."/>
            <person name="Banfield J.F."/>
        </authorList>
    </citation>
    <scope>NUCLEOTIDE SEQUENCE [LARGE SCALE GENOMIC DNA]</scope>
</reference>
<accession>A0A1G2T6L3</accession>
<proteinExistence type="inferred from homology"/>
<dbReference type="PRINTS" id="PR00080">
    <property type="entry name" value="SDRFAMILY"/>
</dbReference>
<dbReference type="PRINTS" id="PR00081">
    <property type="entry name" value="GDHRDH"/>
</dbReference>
<dbReference type="GO" id="GO:0016616">
    <property type="term" value="F:oxidoreductase activity, acting on the CH-OH group of donors, NAD or NADP as acceptor"/>
    <property type="evidence" value="ECO:0007669"/>
    <property type="project" value="TreeGrafter"/>
</dbReference>
<dbReference type="Gene3D" id="3.40.50.720">
    <property type="entry name" value="NAD(P)-binding Rossmann-like Domain"/>
    <property type="match status" value="1"/>
</dbReference>
<organism evidence="2 3">
    <name type="scientific">Candidatus Zambryskibacteria bacterium RIFCSPHIGHO2_01_FULL_46_30</name>
    <dbReference type="NCBI Taxonomy" id="1802739"/>
    <lineage>
        <taxon>Bacteria</taxon>
        <taxon>Candidatus Zambryskiibacteriota</taxon>
    </lineage>
</organism>
<dbReference type="AlphaFoldDB" id="A0A1G2T6L3"/>
<dbReference type="EMBL" id="MHVI01000007">
    <property type="protein sequence ID" value="OHA92429.1"/>
    <property type="molecule type" value="Genomic_DNA"/>
</dbReference>
<sequence length="224" mass="24742">MRTVLITGIGKGIGQALREKFLSEGWLVLGTYHTTKPAPEANLLSFPLDLSSPPSISECVQAIQETDRKISVLVNNAGVLIDEEETNVIVKKLRETLEVNLIGTIDFTERIIPLIEDGGHIMNISSTAGSLELVTNDQASHYPYHYPAYKISKAALNMYTKTLSARMSNQGIIVSSVHPGWVKTEMGGLEADISPEEAGKYIYEFAMTRPETGGFWFRGEKLPW</sequence>
<dbReference type="Pfam" id="PF00106">
    <property type="entry name" value="adh_short"/>
    <property type="match status" value="1"/>
</dbReference>
<dbReference type="PANTHER" id="PTHR45458:SF1">
    <property type="entry name" value="SHORT CHAIN DEHYDROGENASE"/>
    <property type="match status" value="1"/>
</dbReference>
<evidence type="ECO:0000256" key="1">
    <source>
        <dbReference type="RuleBase" id="RU000363"/>
    </source>
</evidence>
<evidence type="ECO:0008006" key="4">
    <source>
        <dbReference type="Google" id="ProtNLM"/>
    </source>
</evidence>
<comment type="caution">
    <text evidence="2">The sequence shown here is derived from an EMBL/GenBank/DDBJ whole genome shotgun (WGS) entry which is preliminary data.</text>
</comment>
<name>A0A1G2T6L3_9BACT</name>
<gene>
    <name evidence="2" type="ORF">A2665_00325</name>
</gene>
<protein>
    <recommendedName>
        <fullName evidence="4">Short-chain dehydrogenase</fullName>
    </recommendedName>
</protein>
<dbReference type="InterPro" id="IPR002347">
    <property type="entry name" value="SDR_fam"/>
</dbReference>
<dbReference type="Proteomes" id="UP000177746">
    <property type="component" value="Unassembled WGS sequence"/>
</dbReference>
<evidence type="ECO:0000313" key="3">
    <source>
        <dbReference type="Proteomes" id="UP000177746"/>
    </source>
</evidence>
<dbReference type="InterPro" id="IPR036291">
    <property type="entry name" value="NAD(P)-bd_dom_sf"/>
</dbReference>
<comment type="similarity">
    <text evidence="1">Belongs to the short-chain dehydrogenases/reductases (SDR) family.</text>
</comment>